<name>A0A8E2DWK9_9PEZI</name>
<keyword evidence="2" id="KW-1185">Reference proteome</keyword>
<reference evidence="1 2" key="1">
    <citation type="journal article" date="2016" name="Nat. Commun.">
        <title>Ectomycorrhizal ecology is imprinted in the genome of the dominant symbiotic fungus Cenococcum geophilum.</title>
        <authorList>
            <consortium name="DOE Joint Genome Institute"/>
            <person name="Peter M."/>
            <person name="Kohler A."/>
            <person name="Ohm R.A."/>
            <person name="Kuo A."/>
            <person name="Krutzmann J."/>
            <person name="Morin E."/>
            <person name="Arend M."/>
            <person name="Barry K.W."/>
            <person name="Binder M."/>
            <person name="Choi C."/>
            <person name="Clum A."/>
            <person name="Copeland A."/>
            <person name="Grisel N."/>
            <person name="Haridas S."/>
            <person name="Kipfer T."/>
            <person name="LaButti K."/>
            <person name="Lindquist E."/>
            <person name="Lipzen A."/>
            <person name="Maire R."/>
            <person name="Meier B."/>
            <person name="Mihaltcheva S."/>
            <person name="Molinier V."/>
            <person name="Murat C."/>
            <person name="Poggeler S."/>
            <person name="Quandt C.A."/>
            <person name="Sperisen C."/>
            <person name="Tritt A."/>
            <person name="Tisserant E."/>
            <person name="Crous P.W."/>
            <person name="Henrissat B."/>
            <person name="Nehls U."/>
            <person name="Egli S."/>
            <person name="Spatafora J.W."/>
            <person name="Grigoriev I.V."/>
            <person name="Martin F.M."/>
        </authorList>
    </citation>
    <scope>NUCLEOTIDE SEQUENCE [LARGE SCALE GENOMIC DNA]</scope>
    <source>
        <strain evidence="1 2">CBS 459.81</strain>
    </source>
</reference>
<evidence type="ECO:0000313" key="2">
    <source>
        <dbReference type="Proteomes" id="UP000250266"/>
    </source>
</evidence>
<gene>
    <name evidence="1" type="ORF">K432DRAFT_411188</name>
</gene>
<dbReference type="Proteomes" id="UP000250266">
    <property type="component" value="Unassembled WGS sequence"/>
</dbReference>
<evidence type="ECO:0000313" key="1">
    <source>
        <dbReference type="EMBL" id="OCK72939.1"/>
    </source>
</evidence>
<protein>
    <submittedName>
        <fullName evidence="1">Uncharacterized protein</fullName>
    </submittedName>
</protein>
<organism evidence="1 2">
    <name type="scientific">Lepidopterella palustris CBS 459.81</name>
    <dbReference type="NCBI Taxonomy" id="1314670"/>
    <lineage>
        <taxon>Eukaryota</taxon>
        <taxon>Fungi</taxon>
        <taxon>Dikarya</taxon>
        <taxon>Ascomycota</taxon>
        <taxon>Pezizomycotina</taxon>
        <taxon>Dothideomycetes</taxon>
        <taxon>Pleosporomycetidae</taxon>
        <taxon>Mytilinidiales</taxon>
        <taxon>Argynnaceae</taxon>
        <taxon>Lepidopterella</taxon>
    </lineage>
</organism>
<dbReference type="EMBL" id="KV746141">
    <property type="protein sequence ID" value="OCK72939.1"/>
    <property type="molecule type" value="Genomic_DNA"/>
</dbReference>
<sequence>MAETAPTDNSCMASGATLLPLLDKRLTTAAKARYAKLTKLKILKKLEAEIKEIEGYTPAPNNDSILPDINIPKERKGALRVDTQR</sequence>
<accession>A0A8E2DWK9</accession>
<proteinExistence type="predicted"/>
<dbReference type="AlphaFoldDB" id="A0A8E2DWK9"/>